<keyword evidence="8" id="KW-0408">Iron</keyword>
<reference evidence="12 13" key="1">
    <citation type="journal article" date="2019" name="Nat. Med.">
        <title>A library of human gut bacterial isolates paired with longitudinal multiomics data enables mechanistic microbiome research.</title>
        <authorList>
            <person name="Poyet M."/>
            <person name="Groussin M."/>
            <person name="Gibbons S.M."/>
            <person name="Avila-Pacheco J."/>
            <person name="Jiang X."/>
            <person name="Kearney S.M."/>
            <person name="Perrotta A.R."/>
            <person name="Berdy B."/>
            <person name="Zhao S."/>
            <person name="Lieberman T.D."/>
            <person name="Swanson P.K."/>
            <person name="Smith M."/>
            <person name="Roesemann S."/>
            <person name="Alexander J.E."/>
            <person name="Rich S.A."/>
            <person name="Livny J."/>
            <person name="Vlamakis H."/>
            <person name="Clish C."/>
            <person name="Bullock K."/>
            <person name="Deik A."/>
            <person name="Scott J."/>
            <person name="Pierce K.A."/>
            <person name="Xavier R.J."/>
            <person name="Alm E.J."/>
        </authorList>
    </citation>
    <scope>NUCLEOTIDE SEQUENCE [LARGE SCALE GENOMIC DNA]</scope>
    <source>
        <strain evidence="12 13">BIOML-A2</strain>
    </source>
</reference>
<dbReference type="Gene3D" id="3.30.70.20">
    <property type="match status" value="2"/>
</dbReference>
<comment type="function">
    <text evidence="2">Electron transfer subunit of the terminal reductase during anaerobic growth on various sulfoxide and N-oxide compounds.</text>
</comment>
<keyword evidence="7" id="KW-0249">Electron transport</keyword>
<evidence type="ECO:0000256" key="2">
    <source>
        <dbReference type="ARBA" id="ARBA00003584"/>
    </source>
</evidence>
<dbReference type="InterPro" id="IPR017900">
    <property type="entry name" value="4Fe4S_Fe_S_CS"/>
</dbReference>
<dbReference type="Pfam" id="PF13247">
    <property type="entry name" value="Fer4_11"/>
    <property type="match status" value="1"/>
</dbReference>
<protein>
    <submittedName>
        <fullName evidence="12">Dimethylsulfoxide reductase subunit B</fullName>
    </submittedName>
</protein>
<dbReference type="PROSITE" id="PS51379">
    <property type="entry name" value="4FE4S_FER_2"/>
    <property type="match status" value="2"/>
</dbReference>
<name>A0A6I3S469_9BURK</name>
<evidence type="ECO:0000259" key="11">
    <source>
        <dbReference type="PROSITE" id="PS51379"/>
    </source>
</evidence>
<dbReference type="PROSITE" id="PS00198">
    <property type="entry name" value="4FE4S_FER_1"/>
    <property type="match status" value="1"/>
</dbReference>
<dbReference type="Proteomes" id="UP000462362">
    <property type="component" value="Unassembled WGS sequence"/>
</dbReference>
<dbReference type="GO" id="GO:0051539">
    <property type="term" value="F:4 iron, 4 sulfur cluster binding"/>
    <property type="evidence" value="ECO:0007669"/>
    <property type="project" value="UniProtKB-KW"/>
</dbReference>
<accession>A0A6I3S469</accession>
<feature type="domain" description="4Fe-4S ferredoxin-type" evidence="11">
    <location>
        <begin position="91"/>
        <end position="120"/>
    </location>
</feature>
<dbReference type="InterPro" id="IPR017896">
    <property type="entry name" value="4Fe4S_Fe-S-bd"/>
</dbReference>
<dbReference type="PANTHER" id="PTHR43177">
    <property type="entry name" value="PROTEIN NRFC"/>
    <property type="match status" value="1"/>
</dbReference>
<gene>
    <name evidence="12" type="primary">dmsB</name>
    <name evidence="12" type="ORF">GMD42_11215</name>
</gene>
<proteinExistence type="predicted"/>
<evidence type="ECO:0000256" key="10">
    <source>
        <dbReference type="SAM" id="MobiDB-lite"/>
    </source>
</evidence>
<comment type="caution">
    <text evidence="12">The sequence shown here is derived from an EMBL/GenBank/DDBJ whole genome shotgun (WGS) entry which is preliminary data.</text>
</comment>
<evidence type="ECO:0000256" key="1">
    <source>
        <dbReference type="ARBA" id="ARBA00001966"/>
    </source>
</evidence>
<keyword evidence="6" id="KW-0677">Repeat</keyword>
<dbReference type="Pfam" id="PF12800">
    <property type="entry name" value="Fer4_4"/>
    <property type="match status" value="1"/>
</dbReference>
<dbReference type="PANTHER" id="PTHR43177:SF5">
    <property type="entry name" value="ANAEROBIC DIMETHYL SULFOXIDE REDUCTASE CHAIN B-RELATED"/>
    <property type="match status" value="1"/>
</dbReference>
<feature type="domain" description="4Fe-4S ferredoxin-type" evidence="11">
    <location>
        <begin position="4"/>
        <end position="34"/>
    </location>
</feature>
<evidence type="ECO:0000256" key="3">
    <source>
        <dbReference type="ARBA" id="ARBA00022448"/>
    </source>
</evidence>
<dbReference type="RefSeq" id="WP_155165906.1">
    <property type="nucleotide sequence ID" value="NZ_DBGEHT010000206.1"/>
</dbReference>
<dbReference type="AlphaFoldDB" id="A0A6I3S469"/>
<evidence type="ECO:0000313" key="12">
    <source>
        <dbReference type="EMBL" id="MTU44156.1"/>
    </source>
</evidence>
<dbReference type="SUPFAM" id="SSF54862">
    <property type="entry name" value="4Fe-4S ferredoxins"/>
    <property type="match status" value="1"/>
</dbReference>
<evidence type="ECO:0000256" key="8">
    <source>
        <dbReference type="ARBA" id="ARBA00023004"/>
    </source>
</evidence>
<keyword evidence="4" id="KW-0004">4Fe-4S</keyword>
<evidence type="ECO:0000256" key="9">
    <source>
        <dbReference type="ARBA" id="ARBA00023014"/>
    </source>
</evidence>
<evidence type="ECO:0000256" key="4">
    <source>
        <dbReference type="ARBA" id="ARBA00022485"/>
    </source>
</evidence>
<organism evidence="12 13">
    <name type="scientific">Parasutterella excrementihominis</name>
    <dbReference type="NCBI Taxonomy" id="487175"/>
    <lineage>
        <taxon>Bacteria</taxon>
        <taxon>Pseudomonadati</taxon>
        <taxon>Pseudomonadota</taxon>
        <taxon>Betaproteobacteria</taxon>
        <taxon>Burkholderiales</taxon>
        <taxon>Sutterellaceae</taxon>
        <taxon>Parasutterella</taxon>
    </lineage>
</organism>
<evidence type="ECO:0000256" key="5">
    <source>
        <dbReference type="ARBA" id="ARBA00022723"/>
    </source>
</evidence>
<sequence length="194" mass="21113">MSQYGFYIDLVKCTGCKTCVIACKDAHSLPVGTNYRKVIEFVEGDWKKDANGAWLQDVRGYYVPIACNECADPACVKVCPTKAHFKRESDGIVLINEKKCIGCGACAKACPYGAPVLNETAHKMHKCDACADRLAQGLLPICVEACPQRAIEFGEISELRKKYGDNADIAPLPSSSTTKPSLVIRPPLHMSKQG</sequence>
<dbReference type="InterPro" id="IPR050954">
    <property type="entry name" value="ET_IronSulfur_Cluster-Binding"/>
</dbReference>
<evidence type="ECO:0000256" key="7">
    <source>
        <dbReference type="ARBA" id="ARBA00022982"/>
    </source>
</evidence>
<feature type="compositionally biased region" description="Low complexity" evidence="10">
    <location>
        <begin position="171"/>
        <end position="182"/>
    </location>
</feature>
<feature type="region of interest" description="Disordered" evidence="10">
    <location>
        <begin position="170"/>
        <end position="194"/>
    </location>
</feature>
<dbReference type="NCBIfam" id="TIGR02951">
    <property type="entry name" value="DMSO_dmsB"/>
    <property type="match status" value="1"/>
</dbReference>
<comment type="cofactor">
    <cofactor evidence="1">
        <name>[4Fe-4S] cluster</name>
        <dbReference type="ChEBI" id="CHEBI:49883"/>
    </cofactor>
</comment>
<dbReference type="CDD" id="cd16371">
    <property type="entry name" value="DMSOR_beta_like"/>
    <property type="match status" value="1"/>
</dbReference>
<evidence type="ECO:0000313" key="13">
    <source>
        <dbReference type="Proteomes" id="UP000462362"/>
    </source>
</evidence>
<dbReference type="InterPro" id="IPR014297">
    <property type="entry name" value="DMSO_DmsB"/>
</dbReference>
<keyword evidence="5" id="KW-0479">Metal-binding</keyword>
<evidence type="ECO:0000256" key="6">
    <source>
        <dbReference type="ARBA" id="ARBA00022737"/>
    </source>
</evidence>
<dbReference type="GO" id="GO:0046872">
    <property type="term" value="F:metal ion binding"/>
    <property type="evidence" value="ECO:0007669"/>
    <property type="project" value="UniProtKB-KW"/>
</dbReference>
<keyword evidence="3" id="KW-0813">Transport</keyword>
<keyword evidence="9" id="KW-0411">Iron-sulfur</keyword>
<dbReference type="EMBL" id="WNCL01000049">
    <property type="protein sequence ID" value="MTU44156.1"/>
    <property type="molecule type" value="Genomic_DNA"/>
</dbReference>